<reference evidence="2" key="1">
    <citation type="submission" date="2016-10" db="EMBL/GenBank/DDBJ databases">
        <authorList>
            <person name="Varghese N."/>
            <person name="Submissions S."/>
        </authorList>
    </citation>
    <scope>NUCLEOTIDE SEQUENCE [LARGE SCALE GENOMIC DNA]</scope>
    <source>
        <strain evidence="2">CGMCC 1.10329</strain>
    </source>
</reference>
<keyword evidence="2" id="KW-1185">Reference proteome</keyword>
<accession>A0A1I5UCG8</accession>
<dbReference type="AlphaFoldDB" id="A0A1I5UCG8"/>
<organism evidence="1 2">
    <name type="scientific">Halolamina pelagica</name>
    <dbReference type="NCBI Taxonomy" id="699431"/>
    <lineage>
        <taxon>Archaea</taxon>
        <taxon>Methanobacteriati</taxon>
        <taxon>Methanobacteriota</taxon>
        <taxon>Stenosarchaea group</taxon>
        <taxon>Halobacteria</taxon>
        <taxon>Halobacteriales</taxon>
        <taxon>Haloferacaceae</taxon>
    </lineage>
</organism>
<gene>
    <name evidence="1" type="ORF">SAMN05216277_11257</name>
</gene>
<dbReference type="RefSeq" id="WP_074879337.1">
    <property type="nucleotide sequence ID" value="NZ_FOXI01000012.1"/>
</dbReference>
<evidence type="ECO:0000313" key="1">
    <source>
        <dbReference type="EMBL" id="SFP93010.1"/>
    </source>
</evidence>
<dbReference type="EMBL" id="FOXI01000012">
    <property type="protein sequence ID" value="SFP93010.1"/>
    <property type="molecule type" value="Genomic_DNA"/>
</dbReference>
<protein>
    <submittedName>
        <fullName evidence="1">Uncharacterized protein</fullName>
    </submittedName>
</protein>
<dbReference type="InterPro" id="IPR058716">
    <property type="entry name" value="WNWW_dom-containing"/>
</dbReference>
<evidence type="ECO:0000313" key="2">
    <source>
        <dbReference type="Proteomes" id="UP000183769"/>
    </source>
</evidence>
<dbReference type="OrthoDB" id="197908at2157"/>
<proteinExistence type="predicted"/>
<sequence length="102" mass="10817">MTDDTASDGVLDPGELAAALARFGGTESERRTVARQAVDLADSGRYRSDSGRRLTVDLVVDELADAAGGSPADRWNWWIGVLSFAYGGYEAFAVGRYPGSGE</sequence>
<dbReference type="Pfam" id="PF26484">
    <property type="entry name" value="WNWW"/>
    <property type="match status" value="1"/>
</dbReference>
<dbReference type="Proteomes" id="UP000183769">
    <property type="component" value="Unassembled WGS sequence"/>
</dbReference>
<name>A0A1I5UCG8_9EURY</name>